<keyword evidence="2" id="KW-1185">Reference proteome</keyword>
<comment type="caution">
    <text evidence="1">The sequence shown here is derived from an EMBL/GenBank/DDBJ whole genome shotgun (WGS) entry which is preliminary data.</text>
</comment>
<protein>
    <recommendedName>
        <fullName evidence="3">Reverse transcriptase</fullName>
    </recommendedName>
</protein>
<dbReference type="AlphaFoldDB" id="A0AAU9UAQ5"/>
<proteinExistence type="predicted"/>
<sequence length="138" mass="15780">MWKEHFDVRSLTKGIWYKTIRPSLSRLSWFNGASISRSDIVIALCLRSGHIPLNSFAFLLSKNNTPNCSECDVPEDVHHIIMECVRIGLAERLAFLEEYNYDLYDLGKCNSILAFPLSEEAKSLYKLVKLALSVKKKV</sequence>
<reference evidence="1" key="1">
    <citation type="submission" date="2022-03" db="EMBL/GenBank/DDBJ databases">
        <authorList>
            <person name="Tunstrom K."/>
        </authorList>
    </citation>
    <scope>NUCLEOTIDE SEQUENCE</scope>
</reference>
<name>A0AAU9UAQ5_EUPED</name>
<evidence type="ECO:0000313" key="2">
    <source>
        <dbReference type="Proteomes" id="UP001153954"/>
    </source>
</evidence>
<dbReference type="Proteomes" id="UP001153954">
    <property type="component" value="Unassembled WGS sequence"/>
</dbReference>
<accession>A0AAU9UAQ5</accession>
<organism evidence="1 2">
    <name type="scientific">Euphydryas editha</name>
    <name type="common">Edith's checkerspot</name>
    <dbReference type="NCBI Taxonomy" id="104508"/>
    <lineage>
        <taxon>Eukaryota</taxon>
        <taxon>Metazoa</taxon>
        <taxon>Ecdysozoa</taxon>
        <taxon>Arthropoda</taxon>
        <taxon>Hexapoda</taxon>
        <taxon>Insecta</taxon>
        <taxon>Pterygota</taxon>
        <taxon>Neoptera</taxon>
        <taxon>Endopterygota</taxon>
        <taxon>Lepidoptera</taxon>
        <taxon>Glossata</taxon>
        <taxon>Ditrysia</taxon>
        <taxon>Papilionoidea</taxon>
        <taxon>Nymphalidae</taxon>
        <taxon>Nymphalinae</taxon>
        <taxon>Euphydryas</taxon>
    </lineage>
</organism>
<evidence type="ECO:0008006" key="3">
    <source>
        <dbReference type="Google" id="ProtNLM"/>
    </source>
</evidence>
<dbReference type="EMBL" id="CAKOGL010000016">
    <property type="protein sequence ID" value="CAH2096676.1"/>
    <property type="molecule type" value="Genomic_DNA"/>
</dbReference>
<evidence type="ECO:0000313" key="1">
    <source>
        <dbReference type="EMBL" id="CAH2096676.1"/>
    </source>
</evidence>
<gene>
    <name evidence="1" type="ORF">EEDITHA_LOCUS11986</name>
</gene>